<dbReference type="Pfam" id="PF10552">
    <property type="entry name" value="ORF6C"/>
    <property type="match status" value="1"/>
</dbReference>
<sequence length="168" mass="19124">MNRDGFTLLAMGFTGKKALSFKLKYIEAFNQMENSIKTQLELPTTPQGILKLVMQNVDESNQKVEELGTRLTDLELNTPVAPGDYNYISRRISQRVREVGRGYGELTQKQRGELFKDINQGVKRIAGVGSRSQLRERHYKAVVEFINDWEPSTATKTLVRQMALELEG</sequence>
<evidence type="ECO:0000259" key="1">
    <source>
        <dbReference type="Pfam" id="PF10552"/>
    </source>
</evidence>
<reference evidence="2 3" key="1">
    <citation type="journal article" date="2015" name="Genome Announc.">
        <title>Expanding the biotechnology potential of lactobacilli through comparative genomics of 213 strains and associated genera.</title>
        <authorList>
            <person name="Sun Z."/>
            <person name="Harris H.M."/>
            <person name="McCann A."/>
            <person name="Guo C."/>
            <person name="Argimon S."/>
            <person name="Zhang W."/>
            <person name="Yang X."/>
            <person name="Jeffery I.B."/>
            <person name="Cooney J.C."/>
            <person name="Kagawa T.F."/>
            <person name="Liu W."/>
            <person name="Song Y."/>
            <person name="Salvetti E."/>
            <person name="Wrobel A."/>
            <person name="Rasinkangas P."/>
            <person name="Parkhill J."/>
            <person name="Rea M.C."/>
            <person name="O'Sullivan O."/>
            <person name="Ritari J."/>
            <person name="Douillard F.P."/>
            <person name="Paul Ross R."/>
            <person name="Yang R."/>
            <person name="Briner A.E."/>
            <person name="Felis G.E."/>
            <person name="de Vos W.M."/>
            <person name="Barrangou R."/>
            <person name="Klaenhammer T.R."/>
            <person name="Caufield P.W."/>
            <person name="Cui Y."/>
            <person name="Zhang H."/>
            <person name="O'Toole P.W."/>
        </authorList>
    </citation>
    <scope>NUCLEOTIDE SEQUENCE [LARGE SCALE GENOMIC DNA]</scope>
    <source>
        <strain evidence="2 3">DSM 20019</strain>
    </source>
</reference>
<name>A0AAJ0LDJ4_LATCU</name>
<dbReference type="EMBL" id="AZDL01000086">
    <property type="protein sequence ID" value="KRK88740.1"/>
    <property type="molecule type" value="Genomic_DNA"/>
</dbReference>
<dbReference type="InterPro" id="IPR018878">
    <property type="entry name" value="ORF6C_dom"/>
</dbReference>
<proteinExistence type="predicted"/>
<dbReference type="InterPro" id="IPR014054">
    <property type="entry name" value="Phage_regulatory_Rha"/>
</dbReference>
<feature type="domain" description="ORF6C" evidence="1">
    <location>
        <begin position="50"/>
        <end position="158"/>
    </location>
</feature>
<dbReference type="AlphaFoldDB" id="A0AAJ0LDJ4"/>
<evidence type="ECO:0000313" key="3">
    <source>
        <dbReference type="Proteomes" id="UP000050828"/>
    </source>
</evidence>
<dbReference type="Proteomes" id="UP000050828">
    <property type="component" value="Unassembled WGS sequence"/>
</dbReference>
<evidence type="ECO:0000313" key="2">
    <source>
        <dbReference type="EMBL" id="KRK88740.1"/>
    </source>
</evidence>
<comment type="caution">
    <text evidence="2">The sequence shown here is derived from an EMBL/GenBank/DDBJ whole genome shotgun (WGS) entry which is preliminary data.</text>
</comment>
<gene>
    <name evidence="2" type="ORF">FC08_GL001695</name>
</gene>
<dbReference type="Pfam" id="PF09669">
    <property type="entry name" value="Phage_pRha"/>
    <property type="match status" value="1"/>
</dbReference>
<protein>
    <submittedName>
        <fullName evidence="2">Phage anti-repressor protein</fullName>
    </submittedName>
</protein>
<accession>A0AAJ0LDJ4</accession>
<organism evidence="2 3">
    <name type="scientific">Latilactobacillus curvatus JCM 1096 = DSM 20019</name>
    <dbReference type="NCBI Taxonomy" id="1293592"/>
    <lineage>
        <taxon>Bacteria</taxon>
        <taxon>Bacillati</taxon>
        <taxon>Bacillota</taxon>
        <taxon>Bacilli</taxon>
        <taxon>Lactobacillales</taxon>
        <taxon>Lactobacillaceae</taxon>
        <taxon>Latilactobacillus</taxon>
    </lineage>
</organism>